<dbReference type="Proteomes" id="UP001385809">
    <property type="component" value="Unassembled WGS sequence"/>
</dbReference>
<keyword evidence="6" id="KW-1185">Reference proteome</keyword>
<proteinExistence type="inferred from homology"/>
<evidence type="ECO:0000313" key="5">
    <source>
        <dbReference type="EMBL" id="MEJ2866423.1"/>
    </source>
</evidence>
<dbReference type="InterPro" id="IPR029044">
    <property type="entry name" value="Nucleotide-diphossugar_trans"/>
</dbReference>
<dbReference type="EC" id="2.4.-.-" evidence="5"/>
<evidence type="ECO:0000256" key="2">
    <source>
        <dbReference type="ARBA" id="ARBA00006739"/>
    </source>
</evidence>
<protein>
    <submittedName>
        <fullName evidence="5">Glycosyltransferase</fullName>
        <ecNumber evidence="5">2.4.-.-</ecNumber>
    </submittedName>
</protein>
<dbReference type="SUPFAM" id="SSF53448">
    <property type="entry name" value="Nucleotide-diphospho-sugar transferases"/>
    <property type="match status" value="1"/>
</dbReference>
<dbReference type="EMBL" id="JBBEGN010000001">
    <property type="protein sequence ID" value="MEJ2866423.1"/>
    <property type="molecule type" value="Genomic_DNA"/>
</dbReference>
<organism evidence="5 6">
    <name type="scientific">Actinomycetospora aurantiaca</name>
    <dbReference type="NCBI Taxonomy" id="3129233"/>
    <lineage>
        <taxon>Bacteria</taxon>
        <taxon>Bacillati</taxon>
        <taxon>Actinomycetota</taxon>
        <taxon>Actinomycetes</taxon>
        <taxon>Pseudonocardiales</taxon>
        <taxon>Pseudonocardiaceae</taxon>
        <taxon>Actinomycetospora</taxon>
    </lineage>
</organism>
<keyword evidence="3 5" id="KW-0328">Glycosyltransferase</keyword>
<gene>
    <name evidence="5" type="ORF">WCD74_01515</name>
</gene>
<sequence length="276" mass="29818">MGSLRDQVDQLTVVDVSPRSEVRNAPPPGLDHVIDGSANHGYGWACNLGIAAADGDLVLISNPDVVYEPGSVAAVARAAADGALVTPVQTDRRGSRDPADTYDSLQMGISVAASANRWTGLGRRRFDADRAAALTRDTEVLEVPGGMTLGGASMMTTRATWDRLGGFDERYFLYQDDADLSLRARAAGIPLRIALRALVFHESGSARAGLDTDIMRWAVTSERIAWRAYGLPVGVLVVLQRAGMLGRALRDLRAGRRTEAHQWWHFARRPLTGWAG</sequence>
<accession>A0ABU8MIY8</accession>
<evidence type="ECO:0000256" key="3">
    <source>
        <dbReference type="ARBA" id="ARBA00022676"/>
    </source>
</evidence>
<dbReference type="Pfam" id="PF13641">
    <property type="entry name" value="Glyco_tranf_2_3"/>
    <property type="match status" value="1"/>
</dbReference>
<evidence type="ECO:0000256" key="1">
    <source>
        <dbReference type="ARBA" id="ARBA00004776"/>
    </source>
</evidence>
<dbReference type="GO" id="GO:0016757">
    <property type="term" value="F:glycosyltransferase activity"/>
    <property type="evidence" value="ECO:0007669"/>
    <property type="project" value="UniProtKB-KW"/>
</dbReference>
<dbReference type="PANTHER" id="PTHR43179:SF12">
    <property type="entry name" value="GALACTOFURANOSYLTRANSFERASE GLFT2"/>
    <property type="match status" value="1"/>
</dbReference>
<dbReference type="Gene3D" id="3.90.550.10">
    <property type="entry name" value="Spore Coat Polysaccharide Biosynthesis Protein SpsA, Chain A"/>
    <property type="match status" value="1"/>
</dbReference>
<keyword evidence="4 5" id="KW-0808">Transferase</keyword>
<comment type="pathway">
    <text evidence="1">Cell wall biogenesis; cell wall polysaccharide biosynthesis.</text>
</comment>
<dbReference type="PANTHER" id="PTHR43179">
    <property type="entry name" value="RHAMNOSYLTRANSFERASE WBBL"/>
    <property type="match status" value="1"/>
</dbReference>
<evidence type="ECO:0000256" key="4">
    <source>
        <dbReference type="ARBA" id="ARBA00022679"/>
    </source>
</evidence>
<comment type="caution">
    <text evidence="5">The sequence shown here is derived from an EMBL/GenBank/DDBJ whole genome shotgun (WGS) entry which is preliminary data.</text>
</comment>
<name>A0ABU8MIY8_9PSEU</name>
<reference evidence="5 6" key="1">
    <citation type="submission" date="2024-03" db="EMBL/GenBank/DDBJ databases">
        <title>Actinomycetospora sp. OC33-EN08, a novel actinomycete isolated from wild orchid (Aerides multiflora).</title>
        <authorList>
            <person name="Suriyachadkun C."/>
        </authorList>
    </citation>
    <scope>NUCLEOTIDE SEQUENCE [LARGE SCALE GENOMIC DNA]</scope>
    <source>
        <strain evidence="5 6">OC33-EN08</strain>
    </source>
</reference>
<comment type="similarity">
    <text evidence="2">Belongs to the glycosyltransferase 2 family.</text>
</comment>
<evidence type="ECO:0000313" key="6">
    <source>
        <dbReference type="Proteomes" id="UP001385809"/>
    </source>
</evidence>
<dbReference type="RefSeq" id="WP_337693627.1">
    <property type="nucleotide sequence ID" value="NZ_JBBEGN010000001.1"/>
</dbReference>